<protein>
    <recommendedName>
        <fullName evidence="7">Sulfotransferase domain-containing protein</fullName>
    </recommendedName>
</protein>
<keyword evidence="6" id="KW-1133">Transmembrane helix</keyword>
<sequence length="382" mass="43705">VENMASTGNTADVDITEDNGNKRGATTGKSIYCQRIQALRRMRAIESNKGLITAFAILCSLVVMVTYLETSRMLLPTKVVSTRELRTLTSGFTNDLPSKDTKEQPAWTGQFLRPHRPRALFVGFSHCGGRDILSTLASHPEVAASKKEMKYFTGNTTLKRYLSHMPPSSENQLTIDICWTCITNRTSLKKIKSFDKTMKIIIVVCDPISRLLSSQVGAPGTKLFPTSYLQYTHHQFYDIESLKSKIFVNYSLLNNLNAELLTRNGDYFRHIVDLLEIFPRKQVFVIERERFRKNIVSELFKLHNFLGVNSQSELYGLDYNKDKDTMCYNFTVGTSTCIDVMPQNLTEVFTAEPGLLNSLKQFFKPFNRRLFLYLGIKYDWSR</sequence>
<evidence type="ECO:0000256" key="2">
    <source>
        <dbReference type="ARBA" id="ARBA00023180"/>
    </source>
</evidence>
<name>A0A0B7B4R7_9EUPU</name>
<evidence type="ECO:0000259" key="7">
    <source>
        <dbReference type="Pfam" id="PF00685"/>
    </source>
</evidence>
<dbReference type="PANTHER" id="PTHR10605">
    <property type="entry name" value="HEPARAN SULFATE SULFOTRANSFERASE"/>
    <property type="match status" value="1"/>
</dbReference>
<keyword evidence="6" id="KW-0472">Membrane</keyword>
<dbReference type="AlphaFoldDB" id="A0A0B7B4R7"/>
<keyword evidence="4" id="KW-1015">Disulfide bond</keyword>
<evidence type="ECO:0000256" key="6">
    <source>
        <dbReference type="SAM" id="Phobius"/>
    </source>
</evidence>
<feature type="binding site" evidence="3">
    <location>
        <position position="213"/>
    </location>
    <ligand>
        <name>3'-phosphoadenylyl sulfate</name>
        <dbReference type="ChEBI" id="CHEBI:58339"/>
    </ligand>
</feature>
<dbReference type="PANTHER" id="PTHR10605:SF65">
    <property type="entry name" value="GH20068P"/>
    <property type="match status" value="1"/>
</dbReference>
<dbReference type="InterPro" id="IPR027417">
    <property type="entry name" value="P-loop_NTPase"/>
</dbReference>
<dbReference type="Gene3D" id="3.40.50.300">
    <property type="entry name" value="P-loop containing nucleotide triphosphate hydrolases"/>
    <property type="match status" value="1"/>
</dbReference>
<dbReference type="GO" id="GO:0008467">
    <property type="term" value="F:[heparan sulfate]-glucosamine 3-sulfotransferase activity"/>
    <property type="evidence" value="ECO:0007669"/>
    <property type="project" value="TreeGrafter"/>
</dbReference>
<keyword evidence="2" id="KW-0325">Glycoprotein</keyword>
<keyword evidence="6" id="KW-0812">Transmembrane</keyword>
<accession>A0A0B7B4R7</accession>
<keyword evidence="1" id="KW-0808">Transferase</keyword>
<organism evidence="8">
    <name type="scientific">Arion vulgaris</name>
    <dbReference type="NCBI Taxonomy" id="1028688"/>
    <lineage>
        <taxon>Eukaryota</taxon>
        <taxon>Metazoa</taxon>
        <taxon>Spiralia</taxon>
        <taxon>Lophotrochozoa</taxon>
        <taxon>Mollusca</taxon>
        <taxon>Gastropoda</taxon>
        <taxon>Heterobranchia</taxon>
        <taxon>Euthyneura</taxon>
        <taxon>Panpulmonata</taxon>
        <taxon>Eupulmonata</taxon>
        <taxon>Stylommatophora</taxon>
        <taxon>Helicina</taxon>
        <taxon>Arionoidea</taxon>
        <taxon>Arionidae</taxon>
        <taxon>Arion</taxon>
    </lineage>
</organism>
<reference evidence="8" key="1">
    <citation type="submission" date="2014-12" db="EMBL/GenBank/DDBJ databases">
        <title>Insight into the proteome of Arion vulgaris.</title>
        <authorList>
            <person name="Aradska J."/>
            <person name="Bulat T."/>
            <person name="Smidak R."/>
            <person name="Sarate P."/>
            <person name="Gangsoo J."/>
            <person name="Sialana F."/>
            <person name="Bilban M."/>
            <person name="Lubec G."/>
        </authorList>
    </citation>
    <scope>NUCLEOTIDE SEQUENCE</scope>
    <source>
        <tissue evidence="8">Skin</tissue>
    </source>
</reference>
<evidence type="ECO:0000256" key="1">
    <source>
        <dbReference type="ARBA" id="ARBA00022679"/>
    </source>
</evidence>
<feature type="disulfide bond" evidence="4">
    <location>
        <begin position="327"/>
        <end position="337"/>
    </location>
</feature>
<evidence type="ECO:0000256" key="4">
    <source>
        <dbReference type="PIRSR" id="PIRSR637359-3"/>
    </source>
</evidence>
<feature type="domain" description="Sulfotransferase" evidence="7">
    <location>
        <begin position="192"/>
        <end position="326"/>
    </location>
</feature>
<feature type="compositionally biased region" description="Polar residues" evidence="5">
    <location>
        <begin position="1"/>
        <end position="10"/>
    </location>
</feature>
<evidence type="ECO:0000256" key="3">
    <source>
        <dbReference type="PIRSR" id="PIRSR637359-2"/>
    </source>
</evidence>
<gene>
    <name evidence="8" type="primary">ORF162625</name>
</gene>
<dbReference type="InterPro" id="IPR000863">
    <property type="entry name" value="Sulfotransferase_dom"/>
</dbReference>
<feature type="non-terminal residue" evidence="8">
    <location>
        <position position="1"/>
    </location>
</feature>
<proteinExistence type="predicted"/>
<dbReference type="InterPro" id="IPR037359">
    <property type="entry name" value="NST/OST"/>
</dbReference>
<evidence type="ECO:0000313" key="8">
    <source>
        <dbReference type="EMBL" id="CEK88003.1"/>
    </source>
</evidence>
<evidence type="ECO:0000256" key="5">
    <source>
        <dbReference type="SAM" id="MobiDB-lite"/>
    </source>
</evidence>
<feature type="region of interest" description="Disordered" evidence="5">
    <location>
        <begin position="1"/>
        <end position="21"/>
    </location>
</feature>
<dbReference type="Pfam" id="PF00685">
    <property type="entry name" value="Sulfotransfer_1"/>
    <property type="match status" value="1"/>
</dbReference>
<feature type="transmembrane region" description="Helical" evidence="6">
    <location>
        <begin position="50"/>
        <end position="68"/>
    </location>
</feature>
<dbReference type="EMBL" id="HACG01041138">
    <property type="protein sequence ID" value="CEK88003.1"/>
    <property type="molecule type" value="Transcribed_RNA"/>
</dbReference>
<dbReference type="SUPFAM" id="SSF52540">
    <property type="entry name" value="P-loop containing nucleoside triphosphate hydrolases"/>
    <property type="match status" value="1"/>
</dbReference>